<keyword evidence="1" id="KW-0175">Coiled coil</keyword>
<sequence>MQKKLQVTFKKIGSVKDAGKGEWVEFLNVEPEDQEVRQQKGNIYAVACLKGRWNLKGRGFLKDFLNDVNAFYYQNPENSVLKNLEQAVKYGHHRLIHQFSAEDNSDTLFNVVVFVLWGNVLYIAQTGKAKALLLRKGESEFIGSDMESNLKEELFSNTIHIASGLIKKDDVLILGLPDFWKNVDLKKVNLWLSNHHFEEAIKKLDESFKEKKLTLGQALVIRSSVGIFPSEEEIIRITIPATEEKSKLVDRLSNTAVNFKQKMHFLFKKKPLAIEIEHEKDLHAKMEKAMNEGKQKVDIATVQSIQDEGLETVFIPEEKSKSTNPEEEEIVADNPLMNLSELSEAEAMREKERMHASEAFHKPEKPSKMPEFIKKFVLKVKKKWLLIKDQIVMARSRRGGEKKKDDPNQYLKENAFSKLFLKKGLLFIILLVILLVVSIFLTSNLRKENEQKSQNNALYDQTIAKIEESKRVSFSDTQRQDIYNDSVGIRNELKDKKFDSDKIQNLENKLQELKEVIYKIVRVSNPKIVTDLNLKKEGVQATDLTIIDTNLFVLDSDNHNLFVVDINTGAVEVKDSLIENTIKSLQVSEGELYAYSGNGVSQYNVSGNTWEEVIAKDETWQNVVDMGEYYGNLYLLDKGAKQIWKYVAGTTNFSNRNAYLPQSSEADIEKATSISIDGAIYVLLSDGQVLKYVTQTKKEFQLTGLDVALNNPSQIQSYEDFKNIYILDATNKRVVVFDKNGKYQKQYLSDSWNNLKAFYVDSTEKNLYVINGTEILGITL</sequence>
<evidence type="ECO:0000256" key="1">
    <source>
        <dbReference type="SAM" id="Coils"/>
    </source>
</evidence>
<keyword evidence="2" id="KW-0812">Transmembrane</keyword>
<dbReference type="EMBL" id="LBQB01000005">
    <property type="protein sequence ID" value="KKP69540.1"/>
    <property type="molecule type" value="Genomic_DNA"/>
</dbReference>
<comment type="caution">
    <text evidence="3">The sequence shown here is derived from an EMBL/GenBank/DDBJ whole genome shotgun (WGS) entry which is preliminary data.</text>
</comment>
<dbReference type="Proteomes" id="UP000034581">
    <property type="component" value="Unassembled WGS sequence"/>
</dbReference>
<reference evidence="3 4" key="1">
    <citation type="journal article" date="2015" name="Nature">
        <title>rRNA introns, odd ribosomes, and small enigmatic genomes across a large radiation of phyla.</title>
        <authorList>
            <person name="Brown C.T."/>
            <person name="Hug L.A."/>
            <person name="Thomas B.C."/>
            <person name="Sharon I."/>
            <person name="Castelle C.J."/>
            <person name="Singh A."/>
            <person name="Wilkins M.J."/>
            <person name="Williams K.H."/>
            <person name="Banfield J.F."/>
        </authorList>
    </citation>
    <scope>NUCLEOTIDE SEQUENCE [LARGE SCALE GENOMIC DNA]</scope>
</reference>
<feature type="coiled-coil region" evidence="1">
    <location>
        <begin position="489"/>
        <end position="523"/>
    </location>
</feature>
<accession>A0A0G0E2T4</accession>
<dbReference type="InterPro" id="IPR011042">
    <property type="entry name" value="6-blade_b-propeller_TolB-like"/>
</dbReference>
<evidence type="ECO:0000313" key="4">
    <source>
        <dbReference type="Proteomes" id="UP000034581"/>
    </source>
</evidence>
<gene>
    <name evidence="3" type="ORF">UR67_C0005G0029</name>
</gene>
<evidence type="ECO:0008006" key="5">
    <source>
        <dbReference type="Google" id="ProtNLM"/>
    </source>
</evidence>
<dbReference type="STRING" id="1618350.UR67_C0005G0029"/>
<evidence type="ECO:0000313" key="3">
    <source>
        <dbReference type="EMBL" id="KKP69540.1"/>
    </source>
</evidence>
<keyword evidence="2" id="KW-1133">Transmembrane helix</keyword>
<dbReference type="AlphaFoldDB" id="A0A0G0E2T4"/>
<protein>
    <recommendedName>
        <fullName evidence="5">PPM-type phosphatase domain-containing protein</fullName>
    </recommendedName>
</protein>
<keyword evidence="2" id="KW-0472">Membrane</keyword>
<feature type="transmembrane region" description="Helical" evidence="2">
    <location>
        <begin position="425"/>
        <end position="445"/>
    </location>
</feature>
<proteinExistence type="predicted"/>
<dbReference type="SUPFAM" id="SSF101898">
    <property type="entry name" value="NHL repeat"/>
    <property type="match status" value="1"/>
</dbReference>
<evidence type="ECO:0000256" key="2">
    <source>
        <dbReference type="SAM" id="Phobius"/>
    </source>
</evidence>
<name>A0A0G0E2T4_UNCC3</name>
<dbReference type="Gene3D" id="2.120.10.30">
    <property type="entry name" value="TolB, C-terminal domain"/>
    <property type="match status" value="1"/>
</dbReference>
<organism evidence="3 4">
    <name type="scientific">candidate division CPR3 bacterium GW2011_GWF2_35_18</name>
    <dbReference type="NCBI Taxonomy" id="1618350"/>
    <lineage>
        <taxon>Bacteria</taxon>
        <taxon>Bacteria division CPR3</taxon>
    </lineage>
</organism>